<protein>
    <recommendedName>
        <fullName evidence="2">HNH domain-containing protein</fullName>
    </recommendedName>
</protein>
<sequence>MKRDKFDIAMSSLIRERADWTCERCFTYYPEGNRSGLEHSHIWGRRRHSVRWFPDDGIALCTGCHSFVGSNPDEHKAFARDILGEKRYAALQLKANTTRRWKEWEKVELYAQMKAALKDMQERRAMGIEGRLEFYLEVA</sequence>
<comment type="caution">
    <text evidence="1">The sequence shown here is derived from an EMBL/GenBank/DDBJ whole genome shotgun (WGS) entry which is preliminary data.</text>
</comment>
<dbReference type="EMBL" id="LAZR01018001">
    <property type="protein sequence ID" value="KKL98098.1"/>
    <property type="molecule type" value="Genomic_DNA"/>
</dbReference>
<gene>
    <name evidence="1" type="ORF">LCGC14_1827830</name>
</gene>
<organism evidence="1">
    <name type="scientific">marine sediment metagenome</name>
    <dbReference type="NCBI Taxonomy" id="412755"/>
    <lineage>
        <taxon>unclassified sequences</taxon>
        <taxon>metagenomes</taxon>
        <taxon>ecological metagenomes</taxon>
    </lineage>
</organism>
<evidence type="ECO:0000313" key="1">
    <source>
        <dbReference type="EMBL" id="KKL98098.1"/>
    </source>
</evidence>
<reference evidence="1" key="1">
    <citation type="journal article" date="2015" name="Nature">
        <title>Complex archaea that bridge the gap between prokaryotes and eukaryotes.</title>
        <authorList>
            <person name="Spang A."/>
            <person name="Saw J.H."/>
            <person name="Jorgensen S.L."/>
            <person name="Zaremba-Niedzwiedzka K."/>
            <person name="Martijn J."/>
            <person name="Lind A.E."/>
            <person name="van Eijk R."/>
            <person name="Schleper C."/>
            <person name="Guy L."/>
            <person name="Ettema T.J."/>
        </authorList>
    </citation>
    <scope>NUCLEOTIDE SEQUENCE</scope>
</reference>
<evidence type="ECO:0008006" key="2">
    <source>
        <dbReference type="Google" id="ProtNLM"/>
    </source>
</evidence>
<proteinExistence type="predicted"/>
<dbReference type="AlphaFoldDB" id="A0A0F9GH95"/>
<accession>A0A0F9GH95</accession>
<name>A0A0F9GH95_9ZZZZ</name>